<dbReference type="InterPro" id="IPR050749">
    <property type="entry name" value="Glycosyl_Hydrolase_47"/>
</dbReference>
<evidence type="ECO:0000313" key="14">
    <source>
        <dbReference type="EMBL" id="RHY60453.1"/>
    </source>
</evidence>
<reference evidence="14 15" key="1">
    <citation type="submission" date="2018-08" db="EMBL/GenBank/DDBJ databases">
        <title>Aphanomyces genome sequencing and annotation.</title>
        <authorList>
            <person name="Minardi D."/>
            <person name="Oidtmann B."/>
            <person name="Van Der Giezen M."/>
            <person name="Studholme D.J."/>
        </authorList>
    </citation>
    <scope>NUCLEOTIDE SEQUENCE [LARGE SCALE GENOMIC DNA]</scope>
    <source>
        <strain evidence="14 15">Si</strain>
    </source>
</reference>
<dbReference type="SUPFAM" id="SSF48225">
    <property type="entry name" value="Seven-hairpin glycosidases"/>
    <property type="match status" value="2"/>
</dbReference>
<evidence type="ECO:0000256" key="10">
    <source>
        <dbReference type="PIRSR" id="PIRSR601382-1"/>
    </source>
</evidence>
<feature type="active site" description="Proton donor" evidence="10">
    <location>
        <position position="217"/>
    </location>
</feature>
<dbReference type="GO" id="GO:0005975">
    <property type="term" value="P:carbohydrate metabolic process"/>
    <property type="evidence" value="ECO:0007669"/>
    <property type="project" value="InterPro"/>
</dbReference>
<proteinExistence type="inferred from homology"/>
<dbReference type="Proteomes" id="UP000283543">
    <property type="component" value="Unassembled WGS sequence"/>
</dbReference>
<feature type="binding site" evidence="11">
    <location>
        <position position="569"/>
    </location>
    <ligand>
        <name>Ca(2+)</name>
        <dbReference type="ChEBI" id="CHEBI:29108"/>
    </ligand>
</feature>
<keyword evidence="6 11" id="KW-0106">Calcium</keyword>
<dbReference type="InterPro" id="IPR036026">
    <property type="entry name" value="Seven-hairpin_glycosidases"/>
</dbReference>
<evidence type="ECO:0000256" key="13">
    <source>
        <dbReference type="RuleBase" id="RU361193"/>
    </source>
</evidence>
<evidence type="ECO:0000256" key="1">
    <source>
        <dbReference type="ARBA" id="ARBA00001913"/>
    </source>
</evidence>
<feature type="active site" description="Proton donor" evidence="10">
    <location>
        <position position="453"/>
    </location>
</feature>
<dbReference type="PANTHER" id="PTHR11742">
    <property type="entry name" value="MANNOSYL-OLIGOSACCHARIDE ALPHA-1,2-MANNOSIDASE-RELATED"/>
    <property type="match status" value="1"/>
</dbReference>
<evidence type="ECO:0000313" key="15">
    <source>
        <dbReference type="Proteomes" id="UP000283543"/>
    </source>
</evidence>
<dbReference type="GO" id="GO:0005783">
    <property type="term" value="C:endoplasmic reticulum"/>
    <property type="evidence" value="ECO:0007669"/>
    <property type="project" value="TreeGrafter"/>
</dbReference>
<dbReference type="VEuPathDB" id="FungiDB:H257_16236"/>
<keyword evidence="4 11" id="KW-0479">Metal-binding</keyword>
<organism evidence="14 15">
    <name type="scientific">Aphanomyces astaci</name>
    <name type="common">Crayfish plague agent</name>
    <dbReference type="NCBI Taxonomy" id="112090"/>
    <lineage>
        <taxon>Eukaryota</taxon>
        <taxon>Sar</taxon>
        <taxon>Stramenopiles</taxon>
        <taxon>Oomycota</taxon>
        <taxon>Saprolegniomycetes</taxon>
        <taxon>Saprolegniales</taxon>
        <taxon>Verrucalvaceae</taxon>
        <taxon>Aphanomyces</taxon>
    </lineage>
</organism>
<evidence type="ECO:0000256" key="6">
    <source>
        <dbReference type="ARBA" id="ARBA00022837"/>
    </source>
</evidence>
<keyword evidence="7 12" id="KW-1015">Disulfide bond</keyword>
<dbReference type="EMBL" id="QUTB01004664">
    <property type="protein sequence ID" value="RHY60453.1"/>
    <property type="molecule type" value="Genomic_DNA"/>
</dbReference>
<feature type="active site" evidence="10">
    <location>
        <position position="480"/>
    </location>
</feature>
<dbReference type="Pfam" id="PF01532">
    <property type="entry name" value="Glyco_hydro_47"/>
    <property type="match status" value="2"/>
</dbReference>
<evidence type="ECO:0000256" key="2">
    <source>
        <dbReference type="ARBA" id="ARBA00004922"/>
    </source>
</evidence>
<dbReference type="PANTHER" id="PTHR11742:SF55">
    <property type="entry name" value="ENDOPLASMIC RETICULUM MANNOSYL-OLIGOSACCHARIDE 1,2-ALPHA-MANNOSIDASE"/>
    <property type="match status" value="1"/>
</dbReference>
<keyword evidence="13" id="KW-0326">Glycosidase</keyword>
<accession>A0A3R7DKI7</accession>
<comment type="catalytic activity">
    <reaction evidence="9">
        <text>N(4)-(alpha-D-Man-(1-&gt;2)-alpha-D-Man-(1-&gt;2)-alpha-D-Man-(1-&gt;3)-[alpha-D-Man-(1-&gt;2)-alpha-D-Man-(1-&gt;3)-[alpha-D-Man-(1-&gt;2)-alpha-D-Man-(1-&gt;6)]-alpha-D-Man-(1-&gt;6)]-beta-D-Man-(1-&gt;4)-beta-D-GlcNAc-(1-&gt;4)-beta-D-GlcNAc)-L-asparaginyl-[protein] (N-glucan mannose isomer 9A1,2,3B1,2,3) + 4 H2O = N(4)-(alpha-D-Man-(1-&gt;3)-[alpha-D-Man-(1-&gt;3)-[alpha-D-Man-(1-&gt;6)]-alpha-D-Man-(1-&gt;6)]-beta-D-Man-(1-&gt;4)-beta-D-GlcNAc-(1-&gt;4)-beta-D-GlcNAc)-L-asparaginyl-[protein] (N-glucan mannose isomer 5A1,2) + 4 beta-D-mannose</text>
        <dbReference type="Rhea" id="RHEA:56008"/>
        <dbReference type="Rhea" id="RHEA-COMP:14356"/>
        <dbReference type="Rhea" id="RHEA-COMP:14367"/>
        <dbReference type="ChEBI" id="CHEBI:15377"/>
        <dbReference type="ChEBI" id="CHEBI:28563"/>
        <dbReference type="ChEBI" id="CHEBI:59087"/>
        <dbReference type="ChEBI" id="CHEBI:139493"/>
        <dbReference type="EC" id="3.2.1.113"/>
    </reaction>
</comment>
<comment type="pathway">
    <text evidence="2">Protein modification; protein glycosylation.</text>
</comment>
<evidence type="ECO:0000256" key="8">
    <source>
        <dbReference type="ARBA" id="ARBA00047669"/>
    </source>
</evidence>
<dbReference type="InterPro" id="IPR001382">
    <property type="entry name" value="Glyco_hydro_47"/>
</dbReference>
<dbReference type="InterPro" id="IPR012341">
    <property type="entry name" value="6hp_glycosidase-like_sf"/>
</dbReference>
<comment type="catalytic activity">
    <reaction evidence="8">
        <text>N(4)-(alpha-D-Man-(1-&gt;2)-alpha-D-Man-(1-&gt;2)-alpha-D-Man-(1-&gt;3)-[alpha-D-Man-(1-&gt;3)-[alpha-D-Man-(1-&gt;2)-alpha-D-Man-(1-&gt;6)]-alpha-D-Man-(1-&gt;6)]-beta-D-Man-(1-&gt;4)-beta-D-GlcNAc-(1-&gt;4)-beta-D-GlcNAc)-L-asparaginyl-[protein] (N-glucan mannose isomer 8A1,2,3B1,3) + 3 H2O = N(4)-(alpha-D-Man-(1-&gt;3)-[alpha-D-Man-(1-&gt;3)-[alpha-D-Man-(1-&gt;6)]-alpha-D-Man-(1-&gt;6)]-beta-D-Man-(1-&gt;4)-beta-D-GlcNAc-(1-&gt;4)-beta-D-GlcNAc)-L-asparaginyl-[protein] (N-glucan mannose isomer 5A1,2) + 3 beta-D-mannose</text>
        <dbReference type="Rhea" id="RHEA:56028"/>
        <dbReference type="Rhea" id="RHEA-COMP:14358"/>
        <dbReference type="Rhea" id="RHEA-COMP:14367"/>
        <dbReference type="ChEBI" id="CHEBI:15377"/>
        <dbReference type="ChEBI" id="CHEBI:28563"/>
        <dbReference type="ChEBI" id="CHEBI:59087"/>
        <dbReference type="ChEBI" id="CHEBI:60628"/>
        <dbReference type="EC" id="3.2.1.113"/>
    </reaction>
</comment>
<comment type="cofactor">
    <cofactor evidence="1 11">
        <name>Ca(2+)</name>
        <dbReference type="ChEBI" id="CHEBI:29108"/>
    </cofactor>
</comment>
<evidence type="ECO:0000256" key="7">
    <source>
        <dbReference type="ARBA" id="ARBA00023157"/>
    </source>
</evidence>
<dbReference type="AlphaFoldDB" id="A0A3R7DKI7"/>
<dbReference type="PRINTS" id="PR00747">
    <property type="entry name" value="GLYHDRLASE47"/>
</dbReference>
<dbReference type="Gene3D" id="1.50.10.10">
    <property type="match status" value="3"/>
</dbReference>
<evidence type="ECO:0000256" key="12">
    <source>
        <dbReference type="PIRSR" id="PIRSR601382-3"/>
    </source>
</evidence>
<evidence type="ECO:0000256" key="5">
    <source>
        <dbReference type="ARBA" id="ARBA00022801"/>
    </source>
</evidence>
<feature type="active site" evidence="10">
    <location>
        <position position="345"/>
    </location>
</feature>
<feature type="disulfide bond" evidence="12">
    <location>
        <begin position="410"/>
        <end position="439"/>
    </location>
</feature>
<keyword evidence="5 13" id="KW-0378">Hydrolase</keyword>
<dbReference type="GO" id="GO:0004571">
    <property type="term" value="F:mannosyl-oligosaccharide 1,2-alpha-mannosidase activity"/>
    <property type="evidence" value="ECO:0007669"/>
    <property type="project" value="UniProtKB-EC"/>
</dbReference>
<gene>
    <name evidence="14" type="ORF">DYB34_003092</name>
</gene>
<evidence type="ECO:0000256" key="3">
    <source>
        <dbReference type="ARBA" id="ARBA00007658"/>
    </source>
</evidence>
<comment type="caution">
    <text evidence="14">The sequence shown here is derived from an EMBL/GenBank/DDBJ whole genome shotgun (WGS) entry which is preliminary data.</text>
</comment>
<dbReference type="EC" id="3.2.1.-" evidence="13"/>
<sequence>MPGWFFVDAVLITDDGMPAALPTPPSVEANYNPHDRVDVVPTQQSRPILRRPHPVQFRGQSADLNASIGANDGAVLAASNDKGNTYLIDTIETSATPDESVEIANAIDIAPLSPWSNASDSTRHATLLNDTAMQTDVVAAMEWAWKGYRTYAFGHDWLNVVTMADQGEGHDMALSLVDSLDTLFLLGLLDEFNEAADWAEANMPARHTQPGRVSLFETTIRNLGGYLSAYHLSGRPKLLALAKDLGTRLCRGLDKSALPQSLVSLVDGSTSDASYLAEFTTIQLEFKYLSTLTGDSTYTNAVETIMNKVARIVDATYPNGILPVIADSYSGRLQHGQIKLGAGGDSYYEYLLKQWLLSGKTDSKYKAMYETAVTGIMDKLVGRTKKSGWVFLGELEVNGDLTPKMDHLVCFMPGMLALGYMHGMPSSHLDLAKALGRTCFEMYNQMASNLAPEIAYFNTVDDSNDIQVHASDAFNILRPETVESLMVLYRVTRDETYREWGKVIFRAFEQHCRLPQGGYSSVNHVDSPAPSKFFRREMESFFMAETLKYFYLLFSDESVVPLDQFVFNTEAHPFPIQYQWVLVAGAICYFLNVMYLASKYGMLEGLLPKNKALRRVNAADANARDATATSRRVVTPSETLHPLIAMPTLTNDTNMQRQVTAAMSWAWGAYRKHAFGFDSLNVKDMVKDGLPGHDMAISLVDSLDSLYIMGLQDEFNEAVDWAESNLAARFPLPPRVSIFETTIRNLGGLLSAYTLCGRPALLTLADDLGARLHRGLNETALPLSLVSLVDGSTSDSSYVAEFTTIQLEFKYLAQLTGKTEYHDTVELLMDKKATKYKDMYINAVNGIMTTLVGRTKKSNWLFLGELDTARGLSPKMDHLVCFVPGMLALGYVNGMPRSHLTLAQELVHTCFQVCMYNQMGSKMAPEIAYFNTATTADDIQVHPQDAFNILRPETVESLMIMYRVTKNETYRAWGKVIFDAFERNARLDSGGYSSVGNVDRTSATKFFRPTMDSFFMAETLKYFYLLFSDEE</sequence>
<protein>
    <recommendedName>
        <fullName evidence="13">alpha-1,2-Mannosidase</fullName>
        <ecNumber evidence="13">3.2.1.-</ecNumber>
    </recommendedName>
</protein>
<evidence type="ECO:0000256" key="4">
    <source>
        <dbReference type="ARBA" id="ARBA00022723"/>
    </source>
</evidence>
<name>A0A3R7DKI7_APHAT</name>
<dbReference type="GO" id="GO:0016020">
    <property type="term" value="C:membrane"/>
    <property type="evidence" value="ECO:0007669"/>
    <property type="project" value="InterPro"/>
</dbReference>
<evidence type="ECO:0000256" key="9">
    <source>
        <dbReference type="ARBA" id="ARBA00048605"/>
    </source>
</evidence>
<comment type="similarity">
    <text evidence="3 13">Belongs to the glycosyl hydrolase 47 family.</text>
</comment>
<feature type="non-terminal residue" evidence="14">
    <location>
        <position position="1031"/>
    </location>
</feature>
<dbReference type="GO" id="GO:0005509">
    <property type="term" value="F:calcium ion binding"/>
    <property type="evidence" value="ECO:0007669"/>
    <property type="project" value="InterPro"/>
</dbReference>
<evidence type="ECO:0000256" key="11">
    <source>
        <dbReference type="PIRSR" id="PIRSR601382-2"/>
    </source>
</evidence>